<feature type="coiled-coil region" evidence="2">
    <location>
        <begin position="223"/>
        <end position="250"/>
    </location>
</feature>
<accession>A0ABW2L9N4</accession>
<dbReference type="EC" id="5.2.1.8" evidence="5"/>
<keyword evidence="1" id="KW-0697">Rotamase</keyword>
<dbReference type="EMBL" id="JBHTBS010000007">
    <property type="protein sequence ID" value="MFC7338305.1"/>
    <property type="molecule type" value="Genomic_DNA"/>
</dbReference>
<evidence type="ECO:0000256" key="2">
    <source>
        <dbReference type="SAM" id="Coils"/>
    </source>
</evidence>
<feature type="domain" description="PpiC" evidence="4">
    <location>
        <begin position="202"/>
        <end position="300"/>
    </location>
</feature>
<evidence type="ECO:0000256" key="1">
    <source>
        <dbReference type="PROSITE-ProRule" id="PRU00278"/>
    </source>
</evidence>
<keyword evidence="3" id="KW-0812">Transmembrane</keyword>
<keyword evidence="6" id="KW-1185">Reference proteome</keyword>
<feature type="transmembrane region" description="Helical" evidence="3">
    <location>
        <begin position="7"/>
        <end position="28"/>
    </location>
</feature>
<evidence type="ECO:0000259" key="4">
    <source>
        <dbReference type="PROSITE" id="PS50198"/>
    </source>
</evidence>
<gene>
    <name evidence="5" type="ORF">ACFQY0_14010</name>
</gene>
<dbReference type="GO" id="GO:0003755">
    <property type="term" value="F:peptidyl-prolyl cis-trans isomerase activity"/>
    <property type="evidence" value="ECO:0007669"/>
    <property type="project" value="UniProtKB-EC"/>
</dbReference>
<dbReference type="InterPro" id="IPR023058">
    <property type="entry name" value="PPIase_PpiC_CS"/>
</dbReference>
<dbReference type="Gene3D" id="1.10.4030.10">
    <property type="entry name" value="Porin chaperone SurA, peptide-binding domain"/>
    <property type="match status" value="1"/>
</dbReference>
<keyword evidence="1 5" id="KW-0413">Isomerase</keyword>
<dbReference type="PANTHER" id="PTHR47245:SF2">
    <property type="entry name" value="PEPTIDYL-PROLYL CIS-TRANS ISOMERASE HP_0175-RELATED"/>
    <property type="match status" value="1"/>
</dbReference>
<protein>
    <submittedName>
        <fullName evidence="5">Peptidylprolyl isomerase</fullName>
        <ecNumber evidence="5">5.2.1.8</ecNumber>
    </submittedName>
</protein>
<dbReference type="InterPro" id="IPR000297">
    <property type="entry name" value="PPIase_PpiC"/>
</dbReference>
<evidence type="ECO:0000313" key="6">
    <source>
        <dbReference type="Proteomes" id="UP001596472"/>
    </source>
</evidence>
<dbReference type="Gene3D" id="3.10.50.40">
    <property type="match status" value="1"/>
</dbReference>
<dbReference type="SUPFAM" id="SSF109998">
    <property type="entry name" value="Triger factor/SurA peptide-binding domain-like"/>
    <property type="match status" value="1"/>
</dbReference>
<keyword evidence="3" id="KW-0472">Membrane</keyword>
<dbReference type="PANTHER" id="PTHR47245">
    <property type="entry name" value="PEPTIDYLPROLYL ISOMERASE"/>
    <property type="match status" value="1"/>
</dbReference>
<organism evidence="5 6">
    <name type="scientific">Haloferula chungangensis</name>
    <dbReference type="NCBI Taxonomy" id="1048331"/>
    <lineage>
        <taxon>Bacteria</taxon>
        <taxon>Pseudomonadati</taxon>
        <taxon>Verrucomicrobiota</taxon>
        <taxon>Verrucomicrobiia</taxon>
        <taxon>Verrucomicrobiales</taxon>
        <taxon>Verrucomicrobiaceae</taxon>
        <taxon>Haloferula</taxon>
    </lineage>
</organism>
<reference evidence="6" key="1">
    <citation type="journal article" date="2019" name="Int. J. Syst. Evol. Microbiol.">
        <title>The Global Catalogue of Microorganisms (GCM) 10K type strain sequencing project: providing services to taxonomists for standard genome sequencing and annotation.</title>
        <authorList>
            <consortium name="The Broad Institute Genomics Platform"/>
            <consortium name="The Broad Institute Genome Sequencing Center for Infectious Disease"/>
            <person name="Wu L."/>
            <person name="Ma J."/>
        </authorList>
    </citation>
    <scope>NUCLEOTIDE SEQUENCE [LARGE SCALE GENOMIC DNA]</scope>
    <source>
        <strain evidence="6">CGMCC 4.1467</strain>
    </source>
</reference>
<evidence type="ECO:0000256" key="3">
    <source>
        <dbReference type="SAM" id="Phobius"/>
    </source>
</evidence>
<keyword evidence="3" id="KW-1133">Transmembrane helix</keyword>
<dbReference type="SUPFAM" id="SSF54534">
    <property type="entry name" value="FKBP-like"/>
    <property type="match status" value="1"/>
</dbReference>
<evidence type="ECO:0000313" key="5">
    <source>
        <dbReference type="EMBL" id="MFC7338305.1"/>
    </source>
</evidence>
<dbReference type="RefSeq" id="WP_379713488.1">
    <property type="nucleotide sequence ID" value="NZ_JBHTBS010000007.1"/>
</dbReference>
<dbReference type="Pfam" id="PF13616">
    <property type="entry name" value="Rotamase_3"/>
    <property type="match status" value="1"/>
</dbReference>
<comment type="caution">
    <text evidence="5">The sequence shown here is derived from an EMBL/GenBank/DDBJ whole genome shotgun (WGS) entry which is preliminary data.</text>
</comment>
<dbReference type="InterPro" id="IPR050245">
    <property type="entry name" value="PrsA_foldase"/>
</dbReference>
<sequence length="354" mass="40084">MRPAKNFVVRVFVYSAGLLYLAGDLFLFDGPVNRKIQSARPDSPESLERAKAQGVVARVFGHSIYLPQVERAAKERLWLEGKKIEDLNKDQRRIARLAALNDLIDHQILRVKALHNADELPVSEEEIDDAVSKLAARYPNQSEMQADLAAEGIDSEEELRLRLGAKIQQLRYVETRIADGIVVGEDEGREWFEKHAEDFALAPRVRVRHIFQSTLRNESDVAKETLDKALDDLKTQRRTFEELAKTLSEDPRTKDAGGELGWMTEARLPADFGEAVFAMPVGEPALLRTKLGWHVVEVIEKKPAEKRSYEEAKAEVIAAIEASKREIMVDRLRKALRSREEIGVHVFPEMISGE</sequence>
<name>A0ABW2L9N4_9BACT</name>
<dbReference type="Proteomes" id="UP001596472">
    <property type="component" value="Unassembled WGS sequence"/>
</dbReference>
<proteinExistence type="predicted"/>
<dbReference type="InterPro" id="IPR027304">
    <property type="entry name" value="Trigger_fact/SurA_dom_sf"/>
</dbReference>
<keyword evidence="2" id="KW-0175">Coiled coil</keyword>
<dbReference type="PROSITE" id="PS50198">
    <property type="entry name" value="PPIC_PPIASE_2"/>
    <property type="match status" value="1"/>
</dbReference>
<dbReference type="PROSITE" id="PS01096">
    <property type="entry name" value="PPIC_PPIASE_1"/>
    <property type="match status" value="1"/>
</dbReference>
<dbReference type="InterPro" id="IPR046357">
    <property type="entry name" value="PPIase_dom_sf"/>
</dbReference>